<comment type="caution">
    <text evidence="8">The sequence shown here is derived from an EMBL/GenBank/DDBJ whole genome shotgun (WGS) entry which is preliminary data.</text>
</comment>
<evidence type="ECO:0000256" key="2">
    <source>
        <dbReference type="ARBA" id="ARBA00012925"/>
    </source>
</evidence>
<gene>
    <name evidence="8" type="ORF">ACFQ5J_00700</name>
</gene>
<evidence type="ECO:0000313" key="8">
    <source>
        <dbReference type="EMBL" id="MFD1483765.1"/>
    </source>
</evidence>
<dbReference type="CDD" id="cd03124">
    <property type="entry name" value="alpha_CA_prokaryotic_like"/>
    <property type="match status" value="1"/>
</dbReference>
<evidence type="ECO:0000259" key="7">
    <source>
        <dbReference type="PROSITE" id="PS51144"/>
    </source>
</evidence>
<protein>
    <recommendedName>
        <fullName evidence="2">carbonic anhydrase</fullName>
        <ecNumber evidence="2">4.2.1.1</ecNumber>
    </recommendedName>
</protein>
<sequence>MTKLNYHDQAHWPNGFGRQQSPIALQSAQARSVPAVALAVTAPYQMQTELDDDTTIKLLGQGRLTIGARAYDCVQVHFHVPVEHTGNPQAVLEVHLVHQTALGQLCVVAVRLVPGAAAPALTQVIAGFDQQAHPMAIDLSSLIPQHGHVFHYLGSLTTPPLTEGVEWYVIDAPTATVSAEQIAWFKAHYAANSRISQPLADRVVEQFNY</sequence>
<keyword evidence="3" id="KW-0479">Metal-binding</keyword>
<dbReference type="InterPro" id="IPR023561">
    <property type="entry name" value="Carbonic_anhydrase_a-class"/>
</dbReference>
<evidence type="ECO:0000256" key="4">
    <source>
        <dbReference type="ARBA" id="ARBA00022833"/>
    </source>
</evidence>
<feature type="domain" description="Alpha-carbonic anhydrase" evidence="7">
    <location>
        <begin position="2"/>
        <end position="209"/>
    </location>
</feature>
<dbReference type="PANTHER" id="PTHR18952">
    <property type="entry name" value="CARBONIC ANHYDRASE"/>
    <property type="match status" value="1"/>
</dbReference>
<evidence type="ECO:0000313" key="9">
    <source>
        <dbReference type="Proteomes" id="UP001597252"/>
    </source>
</evidence>
<keyword evidence="4" id="KW-0862">Zinc</keyword>
<dbReference type="PANTHER" id="PTHR18952:SF265">
    <property type="entry name" value="CARBONIC ANHYDRASE"/>
    <property type="match status" value="1"/>
</dbReference>
<keyword evidence="9" id="KW-1185">Reference proteome</keyword>
<dbReference type="Pfam" id="PF00194">
    <property type="entry name" value="Carb_anhydrase"/>
    <property type="match status" value="1"/>
</dbReference>
<dbReference type="EMBL" id="JBHTON010000002">
    <property type="protein sequence ID" value="MFD1483765.1"/>
    <property type="molecule type" value="Genomic_DNA"/>
</dbReference>
<dbReference type="SUPFAM" id="SSF51069">
    <property type="entry name" value="Carbonic anhydrase"/>
    <property type="match status" value="1"/>
</dbReference>
<dbReference type="EC" id="4.2.1.1" evidence="2"/>
<dbReference type="Proteomes" id="UP001597252">
    <property type="component" value="Unassembled WGS sequence"/>
</dbReference>
<proteinExistence type="inferred from homology"/>
<reference evidence="9" key="1">
    <citation type="journal article" date="2019" name="Int. J. Syst. Evol. Microbiol.">
        <title>The Global Catalogue of Microorganisms (GCM) 10K type strain sequencing project: providing services to taxonomists for standard genome sequencing and annotation.</title>
        <authorList>
            <consortium name="The Broad Institute Genomics Platform"/>
            <consortium name="The Broad Institute Genome Sequencing Center for Infectious Disease"/>
            <person name="Wu L."/>
            <person name="Ma J."/>
        </authorList>
    </citation>
    <scope>NUCLEOTIDE SEQUENCE [LARGE SCALE GENOMIC DNA]</scope>
    <source>
        <strain evidence="9">CCM 8903</strain>
    </source>
</reference>
<keyword evidence="5" id="KW-0456">Lyase</keyword>
<dbReference type="InterPro" id="IPR041891">
    <property type="entry name" value="Alpha_CA_prokaryot-like"/>
</dbReference>
<evidence type="ECO:0000256" key="3">
    <source>
        <dbReference type="ARBA" id="ARBA00022723"/>
    </source>
</evidence>
<evidence type="ECO:0000256" key="5">
    <source>
        <dbReference type="ARBA" id="ARBA00023239"/>
    </source>
</evidence>
<dbReference type="SMART" id="SM01057">
    <property type="entry name" value="Carb_anhydrase"/>
    <property type="match status" value="1"/>
</dbReference>
<evidence type="ECO:0000256" key="1">
    <source>
        <dbReference type="ARBA" id="ARBA00010718"/>
    </source>
</evidence>
<dbReference type="InterPro" id="IPR036398">
    <property type="entry name" value="CA_dom_sf"/>
</dbReference>
<dbReference type="Gene3D" id="3.10.200.10">
    <property type="entry name" value="Alpha carbonic anhydrase"/>
    <property type="match status" value="1"/>
</dbReference>
<evidence type="ECO:0000256" key="6">
    <source>
        <dbReference type="ARBA" id="ARBA00048348"/>
    </source>
</evidence>
<dbReference type="PROSITE" id="PS51144">
    <property type="entry name" value="ALPHA_CA_2"/>
    <property type="match status" value="1"/>
</dbReference>
<dbReference type="InterPro" id="IPR001148">
    <property type="entry name" value="CA_dom"/>
</dbReference>
<comment type="catalytic activity">
    <reaction evidence="6">
        <text>hydrogencarbonate + H(+) = CO2 + H2O</text>
        <dbReference type="Rhea" id="RHEA:10748"/>
        <dbReference type="ChEBI" id="CHEBI:15377"/>
        <dbReference type="ChEBI" id="CHEBI:15378"/>
        <dbReference type="ChEBI" id="CHEBI:16526"/>
        <dbReference type="ChEBI" id="CHEBI:17544"/>
        <dbReference type="EC" id="4.2.1.1"/>
    </reaction>
</comment>
<name>A0ABW4E5L7_9LACO</name>
<dbReference type="RefSeq" id="WP_125752075.1">
    <property type="nucleotide sequence ID" value="NZ_JBHTON010000002.1"/>
</dbReference>
<comment type="similarity">
    <text evidence="1">Belongs to the alpha-carbonic anhydrase family.</text>
</comment>
<accession>A0ABW4E5L7</accession>
<organism evidence="8 9">
    <name type="scientific">Lacticaseibacillus baoqingensis</name>
    <dbReference type="NCBI Taxonomy" id="2486013"/>
    <lineage>
        <taxon>Bacteria</taxon>
        <taxon>Bacillati</taxon>
        <taxon>Bacillota</taxon>
        <taxon>Bacilli</taxon>
        <taxon>Lactobacillales</taxon>
        <taxon>Lactobacillaceae</taxon>
        <taxon>Lacticaseibacillus</taxon>
    </lineage>
</organism>